<evidence type="ECO:0000256" key="2">
    <source>
        <dbReference type="ARBA" id="ARBA00008779"/>
    </source>
</evidence>
<dbReference type="InterPro" id="IPR000917">
    <property type="entry name" value="Sulfatase_N"/>
</dbReference>
<comment type="similarity">
    <text evidence="2">Belongs to the sulfatase family.</text>
</comment>
<keyword evidence="3" id="KW-0479">Metal-binding</keyword>
<dbReference type="Gene3D" id="3.40.720.10">
    <property type="entry name" value="Alkaline Phosphatase, subunit A"/>
    <property type="match status" value="1"/>
</dbReference>
<dbReference type="InterPro" id="IPR024607">
    <property type="entry name" value="Sulfatase_CS"/>
</dbReference>
<evidence type="ECO:0000256" key="3">
    <source>
        <dbReference type="ARBA" id="ARBA00022723"/>
    </source>
</evidence>
<name>A0A5C1A7D0_9BACT</name>
<keyword evidence="4 8" id="KW-0732">Signal</keyword>
<feature type="domain" description="Sulfatase N-terminal" evidence="9">
    <location>
        <begin position="27"/>
        <end position="350"/>
    </location>
</feature>
<keyword evidence="5" id="KW-0378">Hydrolase</keyword>
<evidence type="ECO:0000256" key="4">
    <source>
        <dbReference type="ARBA" id="ARBA00022729"/>
    </source>
</evidence>
<dbReference type="RefSeq" id="WP_149109095.1">
    <property type="nucleotide sequence ID" value="NZ_CP042425.1"/>
</dbReference>
<feature type="chain" id="PRO_5023007346" description="Sulfatase N-terminal domain-containing protein" evidence="8">
    <location>
        <begin position="22"/>
        <end position="466"/>
    </location>
</feature>
<keyword evidence="6" id="KW-0106">Calcium</keyword>
<dbReference type="CDD" id="cd16155">
    <property type="entry name" value="sulfatase_like"/>
    <property type="match status" value="1"/>
</dbReference>
<evidence type="ECO:0000313" key="10">
    <source>
        <dbReference type="EMBL" id="QEL14183.1"/>
    </source>
</evidence>
<dbReference type="SUPFAM" id="SSF53649">
    <property type="entry name" value="Alkaline phosphatase-like"/>
    <property type="match status" value="1"/>
</dbReference>
<dbReference type="Pfam" id="PF00884">
    <property type="entry name" value="Sulfatase"/>
    <property type="match status" value="1"/>
</dbReference>
<dbReference type="GO" id="GO:0046872">
    <property type="term" value="F:metal ion binding"/>
    <property type="evidence" value="ECO:0007669"/>
    <property type="project" value="UniProtKB-KW"/>
</dbReference>
<protein>
    <recommendedName>
        <fullName evidence="9">Sulfatase N-terminal domain-containing protein</fullName>
    </recommendedName>
</protein>
<comment type="cofactor">
    <cofactor evidence="1">
        <name>Ca(2+)</name>
        <dbReference type="ChEBI" id="CHEBI:29108"/>
    </cofactor>
</comment>
<feature type="region of interest" description="Disordered" evidence="7">
    <location>
        <begin position="444"/>
        <end position="466"/>
    </location>
</feature>
<evidence type="ECO:0000256" key="6">
    <source>
        <dbReference type="ARBA" id="ARBA00022837"/>
    </source>
</evidence>
<evidence type="ECO:0000256" key="1">
    <source>
        <dbReference type="ARBA" id="ARBA00001913"/>
    </source>
</evidence>
<dbReference type="AlphaFoldDB" id="A0A5C1A7D0"/>
<proteinExistence type="inferred from homology"/>
<dbReference type="InterPro" id="IPR050738">
    <property type="entry name" value="Sulfatase"/>
</dbReference>
<gene>
    <name evidence="10" type="ORF">PX52LOC_01053</name>
</gene>
<keyword evidence="11" id="KW-1185">Reference proteome</keyword>
<feature type="signal peptide" evidence="8">
    <location>
        <begin position="1"/>
        <end position="21"/>
    </location>
</feature>
<dbReference type="OrthoDB" id="9762324at2"/>
<dbReference type="KEGG" id="lrs:PX52LOC_01053"/>
<accession>A0A5C1A7D0</accession>
<evidence type="ECO:0000256" key="8">
    <source>
        <dbReference type="SAM" id="SignalP"/>
    </source>
</evidence>
<dbReference type="PANTHER" id="PTHR42693:SF42">
    <property type="entry name" value="ARYLSULFATASE G"/>
    <property type="match status" value="1"/>
</dbReference>
<dbReference type="Proteomes" id="UP000324974">
    <property type="component" value="Chromosome"/>
</dbReference>
<evidence type="ECO:0000256" key="5">
    <source>
        <dbReference type="ARBA" id="ARBA00022801"/>
    </source>
</evidence>
<sequence length="466" mass="51565">MNRLLVALAALGLFALAPARAAEAVRPNVLFIFMDDQQADTIAALGNTNIRTPNLDRMVKRGLSFDRAYMQGGLNGATCVPSRAMLLTGQPLFRADEKLLRGETWPAAFGEAGYTTFMSGKWHNGPPSIPKCFQEARGIFSGGMTNPLKAKLSDLVDGKLAVPELSPKHACAVFADEAVAFLKRKQDRPFFCYLAFDGPHDPHVVPDDFPVKYDPDAIPLPSNFLPQHPFNNGEMSVRDEALLAWPRDPKKVCEMIADYYRYISYLDWEIGRVLDTLDASPHAKNTIVVFAADSGVARGQHGLIGKQNCYEHSMRVPLVLAGPGIPKGKRTRAMCYLFDVLPTLGKLCGVAGPKTSEGIEFTGTITDPERAARPHLVFAYKAVQRAVRDDRWKLIRYPQVNKTQLFDLQADPAEITNLAEKPDHAARLKDLLAVMTTELQQFGDKTPLTVEKPLPAEWTPPKKQQE</sequence>
<evidence type="ECO:0000313" key="11">
    <source>
        <dbReference type="Proteomes" id="UP000324974"/>
    </source>
</evidence>
<organism evidence="10 11">
    <name type="scientific">Limnoglobus roseus</name>
    <dbReference type="NCBI Taxonomy" id="2598579"/>
    <lineage>
        <taxon>Bacteria</taxon>
        <taxon>Pseudomonadati</taxon>
        <taxon>Planctomycetota</taxon>
        <taxon>Planctomycetia</taxon>
        <taxon>Gemmatales</taxon>
        <taxon>Gemmataceae</taxon>
        <taxon>Limnoglobus</taxon>
    </lineage>
</organism>
<dbReference type="PANTHER" id="PTHR42693">
    <property type="entry name" value="ARYLSULFATASE FAMILY MEMBER"/>
    <property type="match status" value="1"/>
</dbReference>
<evidence type="ECO:0000259" key="9">
    <source>
        <dbReference type="Pfam" id="PF00884"/>
    </source>
</evidence>
<reference evidence="11" key="1">
    <citation type="submission" date="2019-08" db="EMBL/GenBank/DDBJ databases">
        <title>Limnoglobus roseus gen. nov., sp. nov., a novel freshwater planctomycete with a giant genome from the family Gemmataceae.</title>
        <authorList>
            <person name="Kulichevskaya I.S."/>
            <person name="Naumoff D.G."/>
            <person name="Miroshnikov K."/>
            <person name="Ivanova A."/>
            <person name="Philippov D.A."/>
            <person name="Hakobyan A."/>
            <person name="Rijpstra I.C."/>
            <person name="Sinninghe Damste J.S."/>
            <person name="Liesack W."/>
            <person name="Dedysh S.N."/>
        </authorList>
    </citation>
    <scope>NUCLEOTIDE SEQUENCE [LARGE SCALE GENOMIC DNA]</scope>
    <source>
        <strain evidence="11">PX52</strain>
    </source>
</reference>
<dbReference type="EMBL" id="CP042425">
    <property type="protein sequence ID" value="QEL14183.1"/>
    <property type="molecule type" value="Genomic_DNA"/>
</dbReference>
<dbReference type="PROSITE" id="PS00149">
    <property type="entry name" value="SULFATASE_2"/>
    <property type="match status" value="1"/>
</dbReference>
<dbReference type="GO" id="GO:0004065">
    <property type="term" value="F:arylsulfatase activity"/>
    <property type="evidence" value="ECO:0007669"/>
    <property type="project" value="TreeGrafter"/>
</dbReference>
<dbReference type="InterPro" id="IPR017850">
    <property type="entry name" value="Alkaline_phosphatase_core_sf"/>
</dbReference>
<evidence type="ECO:0000256" key="7">
    <source>
        <dbReference type="SAM" id="MobiDB-lite"/>
    </source>
</evidence>